<organism evidence="1 2">
    <name type="scientific">Shinella curvata</name>
    <dbReference type="NCBI Taxonomy" id="1817964"/>
    <lineage>
        <taxon>Bacteria</taxon>
        <taxon>Pseudomonadati</taxon>
        <taxon>Pseudomonadota</taxon>
        <taxon>Alphaproteobacteria</taxon>
        <taxon>Hyphomicrobiales</taxon>
        <taxon>Rhizobiaceae</taxon>
        <taxon>Shinella</taxon>
    </lineage>
</organism>
<dbReference type="RefSeq" id="WP_244763367.1">
    <property type="nucleotide sequence ID" value="NZ_JALJCJ010000007.1"/>
</dbReference>
<accession>A0ABT8XKQ2</accession>
<protein>
    <recommendedName>
        <fullName evidence="3">Transposase</fullName>
    </recommendedName>
</protein>
<keyword evidence="2" id="KW-1185">Reference proteome</keyword>
<proteinExistence type="predicted"/>
<dbReference type="EMBL" id="WHSC02000012">
    <property type="protein sequence ID" value="MDO6124315.1"/>
    <property type="molecule type" value="Genomic_DNA"/>
</dbReference>
<gene>
    <name evidence="1" type="ORF">GB928_024270</name>
</gene>
<dbReference type="Proteomes" id="UP001177080">
    <property type="component" value="Unassembled WGS sequence"/>
</dbReference>
<evidence type="ECO:0008006" key="3">
    <source>
        <dbReference type="Google" id="ProtNLM"/>
    </source>
</evidence>
<evidence type="ECO:0000313" key="2">
    <source>
        <dbReference type="Proteomes" id="UP001177080"/>
    </source>
</evidence>
<evidence type="ECO:0000313" key="1">
    <source>
        <dbReference type="EMBL" id="MDO6124315.1"/>
    </source>
</evidence>
<reference evidence="1" key="1">
    <citation type="submission" date="2022-04" db="EMBL/GenBank/DDBJ databases">
        <title>Shinella lacus sp. nov., a novel member of the genus Shinella from water.</title>
        <authorList>
            <person name="Deng Y."/>
        </authorList>
    </citation>
    <scope>NUCLEOTIDE SEQUENCE</scope>
    <source>
        <strain evidence="1">JCM 31239</strain>
    </source>
</reference>
<name>A0ABT8XKQ2_9HYPH</name>
<comment type="caution">
    <text evidence="1">The sequence shown here is derived from an EMBL/GenBank/DDBJ whole genome shotgun (WGS) entry which is preliminary data.</text>
</comment>
<sequence length="66" mass="7404">MAADIRDAIIAELTDMVEALIANAHEVEALHKTYLALEVQKTEVRVLVEEGRRQKMVQSSRPSATR</sequence>